<dbReference type="EMBL" id="GBBM01006258">
    <property type="protein sequence ID" value="JAC29160.1"/>
    <property type="molecule type" value="mRNA"/>
</dbReference>
<feature type="compositionally biased region" description="Pro residues" evidence="1">
    <location>
        <begin position="65"/>
        <end position="74"/>
    </location>
</feature>
<feature type="non-terminal residue" evidence="3">
    <location>
        <position position="1"/>
    </location>
</feature>
<dbReference type="PANTHER" id="PTHR33194">
    <property type="entry name" value="ZINC KNUCKLE DOMAINCONTAINING PROTEIN"/>
    <property type="match status" value="1"/>
</dbReference>
<proteinExistence type="evidence at transcript level"/>
<protein>
    <submittedName>
        <fullName evidence="3">Putative retrotransposon gag protein</fullName>
    </submittedName>
</protein>
<sequence>SETSHRDIWWRCWVTQPMLRTPPTSRDSSPQGSPTIEITPTHQSSRRLRGLDPEFAPLQFSRTARPPPSSPAPPSETTQPPVMTQVDTTAPSFVLQQPREIPIFQAFPGDDPEDWLDKFERVAQYNRWGDDQKLQHVFFSLDGSARTWFENHETTITTWSSFKDQFLQAFTTVFRKERAELLLQTRVQLPNESVLVYFEDMTRLFRRADPNMSEEKKLRYLMKGIKEQIFVGLVRCPPKTIGEFVSEATTIERALEMRSKHYERPSIPIAAAIADTGSTDVLRETIRAIVREELQKLFSTAAPPQVSSLSQMVREEVNQALNHPSHSRQCHHRP</sequence>
<organism evidence="3">
    <name type="scientific">Amblyomma triste</name>
    <name type="common">Neotropical tick</name>
    <dbReference type="NCBI Taxonomy" id="251400"/>
    <lineage>
        <taxon>Eukaryota</taxon>
        <taxon>Metazoa</taxon>
        <taxon>Ecdysozoa</taxon>
        <taxon>Arthropoda</taxon>
        <taxon>Chelicerata</taxon>
        <taxon>Arachnida</taxon>
        <taxon>Acari</taxon>
        <taxon>Parasitiformes</taxon>
        <taxon>Ixodida</taxon>
        <taxon>Ixodoidea</taxon>
        <taxon>Ixodidae</taxon>
        <taxon>Amblyomminae</taxon>
        <taxon>Amblyomma</taxon>
    </lineage>
</organism>
<feature type="compositionally biased region" description="Polar residues" evidence="1">
    <location>
        <begin position="22"/>
        <end position="43"/>
    </location>
</feature>
<dbReference type="Pfam" id="PF03732">
    <property type="entry name" value="Retrotrans_gag"/>
    <property type="match status" value="1"/>
</dbReference>
<feature type="region of interest" description="Disordered" evidence="1">
    <location>
        <begin position="19"/>
        <end position="83"/>
    </location>
</feature>
<dbReference type="AlphaFoldDB" id="A0A023G8B8"/>
<evidence type="ECO:0000256" key="1">
    <source>
        <dbReference type="SAM" id="MobiDB-lite"/>
    </source>
</evidence>
<feature type="domain" description="Retrotransposon gag" evidence="2">
    <location>
        <begin position="137"/>
        <end position="227"/>
    </location>
</feature>
<name>A0A023G8B8_AMBTT</name>
<dbReference type="InterPro" id="IPR005162">
    <property type="entry name" value="Retrotrans_gag_dom"/>
</dbReference>
<accession>A0A023G8B8</accession>
<reference evidence="3" key="1">
    <citation type="submission" date="2014-03" db="EMBL/GenBank/DDBJ databases">
        <title>The sialotranscriptome of Amblyomma triste, Amblyomma parvum and Amblyomma cajennense ticks, uncovered by 454-based RNA-seq.</title>
        <authorList>
            <person name="Garcia G.R."/>
            <person name="Gardinassi L.G."/>
            <person name="Ribeiro J.M."/>
            <person name="Anatriello E."/>
            <person name="Ferreira B.R."/>
            <person name="Moreira H.N."/>
            <person name="Mafra C."/>
            <person name="Olegario M.M."/>
            <person name="Szabo P.J."/>
            <person name="Miranda-Santos I.K."/>
            <person name="Maruyama S.R."/>
        </authorList>
    </citation>
    <scope>NUCLEOTIDE SEQUENCE</scope>
    <source>
        <strain evidence="3">Mato Grasso do Sul</strain>
        <tissue evidence="3">Salivary glands</tissue>
    </source>
</reference>
<evidence type="ECO:0000259" key="2">
    <source>
        <dbReference type="Pfam" id="PF03732"/>
    </source>
</evidence>
<evidence type="ECO:0000313" key="3">
    <source>
        <dbReference type="EMBL" id="JAC29160.1"/>
    </source>
</evidence>
<dbReference type="PANTHER" id="PTHR33194:SF4">
    <property type="entry name" value="CCHC-TYPE DOMAIN-CONTAINING PROTEIN"/>
    <property type="match status" value="1"/>
</dbReference>